<organism evidence="2 3">
    <name type="scientific">Roridomyces roridus</name>
    <dbReference type="NCBI Taxonomy" id="1738132"/>
    <lineage>
        <taxon>Eukaryota</taxon>
        <taxon>Fungi</taxon>
        <taxon>Dikarya</taxon>
        <taxon>Basidiomycota</taxon>
        <taxon>Agaricomycotina</taxon>
        <taxon>Agaricomycetes</taxon>
        <taxon>Agaricomycetidae</taxon>
        <taxon>Agaricales</taxon>
        <taxon>Marasmiineae</taxon>
        <taxon>Mycenaceae</taxon>
        <taxon>Roridomyces</taxon>
    </lineage>
</organism>
<evidence type="ECO:0000313" key="3">
    <source>
        <dbReference type="Proteomes" id="UP001221142"/>
    </source>
</evidence>
<keyword evidence="3" id="KW-1185">Reference proteome</keyword>
<protein>
    <submittedName>
        <fullName evidence="2">Uncharacterized protein</fullName>
    </submittedName>
</protein>
<evidence type="ECO:0000256" key="1">
    <source>
        <dbReference type="SAM" id="MobiDB-lite"/>
    </source>
</evidence>
<dbReference type="EMBL" id="JARKIF010000011">
    <property type="protein sequence ID" value="KAJ7626968.1"/>
    <property type="molecule type" value="Genomic_DNA"/>
</dbReference>
<feature type="compositionally biased region" description="Polar residues" evidence="1">
    <location>
        <begin position="116"/>
        <end position="127"/>
    </location>
</feature>
<accession>A0AAD7BPK6</accession>
<feature type="compositionally biased region" description="Low complexity" evidence="1">
    <location>
        <begin position="90"/>
        <end position="109"/>
    </location>
</feature>
<feature type="compositionally biased region" description="Polar residues" evidence="1">
    <location>
        <begin position="66"/>
        <end position="75"/>
    </location>
</feature>
<feature type="region of interest" description="Disordered" evidence="1">
    <location>
        <begin position="19"/>
        <end position="148"/>
    </location>
</feature>
<reference evidence="2" key="1">
    <citation type="submission" date="2023-03" db="EMBL/GenBank/DDBJ databases">
        <title>Massive genome expansion in bonnet fungi (Mycena s.s.) driven by repeated elements and novel gene families across ecological guilds.</title>
        <authorList>
            <consortium name="Lawrence Berkeley National Laboratory"/>
            <person name="Harder C.B."/>
            <person name="Miyauchi S."/>
            <person name="Viragh M."/>
            <person name="Kuo A."/>
            <person name="Thoen E."/>
            <person name="Andreopoulos B."/>
            <person name="Lu D."/>
            <person name="Skrede I."/>
            <person name="Drula E."/>
            <person name="Henrissat B."/>
            <person name="Morin E."/>
            <person name="Kohler A."/>
            <person name="Barry K."/>
            <person name="LaButti K."/>
            <person name="Morin E."/>
            <person name="Salamov A."/>
            <person name="Lipzen A."/>
            <person name="Mereny Z."/>
            <person name="Hegedus B."/>
            <person name="Baldrian P."/>
            <person name="Stursova M."/>
            <person name="Weitz H."/>
            <person name="Taylor A."/>
            <person name="Grigoriev I.V."/>
            <person name="Nagy L.G."/>
            <person name="Martin F."/>
            <person name="Kauserud H."/>
        </authorList>
    </citation>
    <scope>NUCLEOTIDE SEQUENCE</scope>
    <source>
        <strain evidence="2">9284</strain>
    </source>
</reference>
<sequence length="204" mass="21980">MEPNDGRSTSEALAALFPNAPRKYKPRNSAPHSTGAVLGMSAFSPDGGVTSTSFIQAPAPPPPVDTTVTSYTSNIVFRPPTVPSFIPRTSSPSEHSIPPLSESPLSESPLPEDPTGPTSSMHSSSPTVGLHPAPTRRPRGPGRRQTIDDTLSNLRDKRISPIDLLLHILDPEELSCTQYRVQFYSEESTKFSQVLDMIMADASD</sequence>
<name>A0AAD7BPK6_9AGAR</name>
<gene>
    <name evidence="2" type="ORF">FB45DRAFT_1029343</name>
</gene>
<comment type="caution">
    <text evidence="2">The sequence shown here is derived from an EMBL/GenBank/DDBJ whole genome shotgun (WGS) entry which is preliminary data.</text>
</comment>
<dbReference type="AlphaFoldDB" id="A0AAD7BPK6"/>
<dbReference type="Proteomes" id="UP001221142">
    <property type="component" value="Unassembled WGS sequence"/>
</dbReference>
<evidence type="ECO:0000313" key="2">
    <source>
        <dbReference type="EMBL" id="KAJ7626968.1"/>
    </source>
</evidence>
<proteinExistence type="predicted"/>